<dbReference type="InterPro" id="IPR036770">
    <property type="entry name" value="Ankyrin_rpt-contain_sf"/>
</dbReference>
<dbReference type="SUPFAM" id="SSF48403">
    <property type="entry name" value="Ankyrin repeat"/>
    <property type="match status" value="1"/>
</dbReference>
<proteinExistence type="predicted"/>
<feature type="region of interest" description="Disordered" evidence="2">
    <location>
        <begin position="1"/>
        <end position="37"/>
    </location>
</feature>
<evidence type="ECO:0000313" key="4">
    <source>
        <dbReference type="Proteomes" id="UP000244855"/>
    </source>
</evidence>
<feature type="repeat" description="ANK" evidence="1">
    <location>
        <begin position="678"/>
        <end position="710"/>
    </location>
</feature>
<dbReference type="PROSITE" id="PS50088">
    <property type="entry name" value="ANK_REPEAT"/>
    <property type="match status" value="1"/>
</dbReference>
<gene>
    <name evidence="3" type="ORF">DM02DRAFT_669246</name>
</gene>
<protein>
    <submittedName>
        <fullName evidence="3">Uncharacterized protein</fullName>
    </submittedName>
</protein>
<accession>A0A2V1E4C7</accession>
<reference evidence="3 4" key="1">
    <citation type="journal article" date="2018" name="Sci. Rep.">
        <title>Comparative genomics provides insights into the lifestyle and reveals functional heterogeneity of dark septate endophytic fungi.</title>
        <authorList>
            <person name="Knapp D.G."/>
            <person name="Nemeth J.B."/>
            <person name="Barry K."/>
            <person name="Hainaut M."/>
            <person name="Henrissat B."/>
            <person name="Johnson J."/>
            <person name="Kuo A."/>
            <person name="Lim J.H.P."/>
            <person name="Lipzen A."/>
            <person name="Nolan M."/>
            <person name="Ohm R.A."/>
            <person name="Tamas L."/>
            <person name="Grigoriev I.V."/>
            <person name="Spatafora J.W."/>
            <person name="Nagy L.G."/>
            <person name="Kovacs G.M."/>
        </authorList>
    </citation>
    <scope>NUCLEOTIDE SEQUENCE [LARGE SCALE GENOMIC DNA]</scope>
    <source>
        <strain evidence="3 4">DSE2036</strain>
    </source>
</reference>
<organism evidence="3 4">
    <name type="scientific">Periconia macrospinosa</name>
    <dbReference type="NCBI Taxonomy" id="97972"/>
    <lineage>
        <taxon>Eukaryota</taxon>
        <taxon>Fungi</taxon>
        <taxon>Dikarya</taxon>
        <taxon>Ascomycota</taxon>
        <taxon>Pezizomycotina</taxon>
        <taxon>Dothideomycetes</taxon>
        <taxon>Pleosporomycetidae</taxon>
        <taxon>Pleosporales</taxon>
        <taxon>Massarineae</taxon>
        <taxon>Periconiaceae</taxon>
        <taxon>Periconia</taxon>
    </lineage>
</organism>
<dbReference type="Proteomes" id="UP000244855">
    <property type="component" value="Unassembled WGS sequence"/>
</dbReference>
<dbReference type="InterPro" id="IPR002110">
    <property type="entry name" value="Ankyrin_rpt"/>
</dbReference>
<keyword evidence="4" id="KW-1185">Reference proteome</keyword>
<dbReference type="Pfam" id="PF12796">
    <property type="entry name" value="Ank_2"/>
    <property type="match status" value="1"/>
</dbReference>
<keyword evidence="1" id="KW-0040">ANK repeat</keyword>
<dbReference type="Gene3D" id="1.25.40.20">
    <property type="entry name" value="Ankyrin repeat-containing domain"/>
    <property type="match status" value="1"/>
</dbReference>
<evidence type="ECO:0000256" key="2">
    <source>
        <dbReference type="SAM" id="MobiDB-lite"/>
    </source>
</evidence>
<sequence>MAPRRPSSNRSRARRNPNSSARGVQKRKKTVKDDGLLGPGRKKTWRLPWLKRLAVLRLCGLQFSEIFEILSILSRNSTPRVERTAQHNMRELFGTGWKELCASDRATLKRRLQFILASEKLRAARKGTNNSGMPIQSYGEPQTPSVTPINLQISSPPPYWNTKDNAEISTPHTEQYTDSGKVLPSLSLPPDLNLSHTDMEIRTEYQTASYSSESRYGVPPVHIATPVQTRNSARDSDPFANLFEHNNLLSVESQTLILDTIHAPTPLSATLMFHSRRPQTQDREEASFHTPGNQQFPLIDASSPFLGTGIDAFVSVMDDQSIQNGNNTTFTENFFVPKDDTRVSKSSQMSKISEILRRLGRSRSERSLVKRALSLRYSLSSLNTSLRQSLSSIFITSDEEAGASVQRLRETEDERTIPLAPPTALLLQDFRESIISNNRKLFEECCSRNSDVQQGCIHKQINNCVNNPIVRLSTGISSDDISVDGSGRNALFFAASVGAPLHVLLTLIQALPTRISALDSGGRTFIFYLDHRSLLGSFDFGFLMRILFNLTFDFSHRDHQGNNFLDWFSMSSSFPMDWVMDLARNDQIMFKRTIERLGRSTYPDNLSFPDRLSSERFELLGQKFSWKLSQFSFYPGGQTQVHGMMERKRQNSNKDIDILHLVQALHKDGANMDCQSDCGTTPLIFAAKYSFSRTVKFLLSIGVDYLATDNTGRSALEYTLDNFNASRNSKTPAGPLAESLISLMQFADHKPELSPIITSAMEFYQNV</sequence>
<evidence type="ECO:0000313" key="3">
    <source>
        <dbReference type="EMBL" id="PVI04255.1"/>
    </source>
</evidence>
<name>A0A2V1E4C7_9PLEO</name>
<dbReference type="STRING" id="97972.A0A2V1E4C7"/>
<feature type="compositionally biased region" description="Low complexity" evidence="2">
    <location>
        <begin position="1"/>
        <end position="22"/>
    </location>
</feature>
<dbReference type="AlphaFoldDB" id="A0A2V1E4C7"/>
<dbReference type="OrthoDB" id="3799462at2759"/>
<evidence type="ECO:0000256" key="1">
    <source>
        <dbReference type="PROSITE-ProRule" id="PRU00023"/>
    </source>
</evidence>
<dbReference type="EMBL" id="KZ805323">
    <property type="protein sequence ID" value="PVI04255.1"/>
    <property type="molecule type" value="Genomic_DNA"/>
</dbReference>